<dbReference type="EMBL" id="VTEU01000002">
    <property type="protein sequence ID" value="TYS60076.1"/>
    <property type="molecule type" value="Genomic_DNA"/>
</dbReference>
<evidence type="ECO:0000259" key="4">
    <source>
        <dbReference type="Pfam" id="PF00535"/>
    </source>
</evidence>
<evidence type="ECO:0000313" key="6">
    <source>
        <dbReference type="Proteomes" id="UP000323393"/>
    </source>
</evidence>
<dbReference type="GO" id="GO:0016757">
    <property type="term" value="F:glycosyltransferase activity"/>
    <property type="evidence" value="ECO:0007669"/>
    <property type="project" value="UniProtKB-KW"/>
</dbReference>
<evidence type="ECO:0000256" key="3">
    <source>
        <dbReference type="ARBA" id="ARBA00022679"/>
    </source>
</evidence>
<dbReference type="CDD" id="cd00761">
    <property type="entry name" value="Glyco_tranf_GTA_type"/>
    <property type="match status" value="1"/>
</dbReference>
<evidence type="ECO:0000313" key="5">
    <source>
        <dbReference type="EMBL" id="TYS60076.1"/>
    </source>
</evidence>
<evidence type="ECO:0000256" key="1">
    <source>
        <dbReference type="ARBA" id="ARBA00006739"/>
    </source>
</evidence>
<name>A0AA94WS58_9BACI</name>
<feature type="domain" description="Glycosyltransferase 2-like" evidence="4">
    <location>
        <begin position="6"/>
        <end position="175"/>
    </location>
</feature>
<dbReference type="Gene3D" id="3.90.550.10">
    <property type="entry name" value="Spore Coat Polysaccharide Biosynthesis Protein SpsA, Chain A"/>
    <property type="match status" value="1"/>
</dbReference>
<comment type="caution">
    <text evidence="5">The sequence shown here is derived from an EMBL/GenBank/DDBJ whole genome shotgun (WGS) entry which is preliminary data.</text>
</comment>
<dbReference type="Proteomes" id="UP000323393">
    <property type="component" value="Unassembled WGS sequence"/>
</dbReference>
<accession>A0AA94WS58</accession>
<keyword evidence="3" id="KW-0808">Transferase</keyword>
<dbReference type="InterPro" id="IPR029044">
    <property type="entry name" value="Nucleotide-diphossugar_trans"/>
</dbReference>
<gene>
    <name evidence="5" type="ORF">FZC74_07980</name>
</gene>
<dbReference type="SUPFAM" id="SSF53448">
    <property type="entry name" value="Nucleotide-diphospho-sugar transferases"/>
    <property type="match status" value="1"/>
</dbReference>
<dbReference type="PANTHER" id="PTHR22916">
    <property type="entry name" value="GLYCOSYLTRANSFERASE"/>
    <property type="match status" value="1"/>
</dbReference>
<dbReference type="Pfam" id="PF00535">
    <property type="entry name" value="Glycos_transf_2"/>
    <property type="match status" value="1"/>
</dbReference>
<proteinExistence type="inferred from homology"/>
<sequence>MDIKVSVIIPVYNAESYLTYCVESLVKQTLKECEFIFIDDGSTDESLEILKWFLNTDERIVLFKQPNNEGVSSARNLGIEHANGEYIGFVDADDYVQKDMYEKLYKVAKNANVDIVVSNIEYEVNGKSKVSEMQFPTNKVLENEIIENEILPYFLLKDDLNSVCNKLFKREIIKKNKFRFNTELTLGEDGLFSLECFSQSRSCYFLNYTGYHYREVNGSATRNILKKDYFKNALELYKQEVSMDIYQKCDFVILEKMKTTRFINSVISYIHIYFTPNNDVSFFNRYMYVKSMISNKQVKQALPVYLQYNKEKFNWYDRLILKMIKRNFALGIYGATVYSRFRSR</sequence>
<dbReference type="AlphaFoldDB" id="A0AA94WS58"/>
<keyword evidence="2" id="KW-0328">Glycosyltransferase</keyword>
<dbReference type="PANTHER" id="PTHR22916:SF51">
    <property type="entry name" value="GLYCOSYLTRANSFERASE EPSH-RELATED"/>
    <property type="match status" value="1"/>
</dbReference>
<evidence type="ECO:0000256" key="2">
    <source>
        <dbReference type="ARBA" id="ARBA00022676"/>
    </source>
</evidence>
<comment type="similarity">
    <text evidence="1">Belongs to the glycosyltransferase 2 family.</text>
</comment>
<organism evidence="5 6">
    <name type="scientific">Sutcliffiella horikoshii</name>
    <dbReference type="NCBI Taxonomy" id="79883"/>
    <lineage>
        <taxon>Bacteria</taxon>
        <taxon>Bacillati</taxon>
        <taxon>Bacillota</taxon>
        <taxon>Bacilli</taxon>
        <taxon>Bacillales</taxon>
        <taxon>Bacillaceae</taxon>
        <taxon>Sutcliffiella</taxon>
    </lineage>
</organism>
<reference evidence="5 6" key="1">
    <citation type="submission" date="2019-08" db="EMBL/GenBank/DDBJ databases">
        <title>Bacillus genomes from the desert of Cuatro Cienegas, Coahuila.</title>
        <authorList>
            <person name="Olmedo-Alvarez G."/>
        </authorList>
    </citation>
    <scope>NUCLEOTIDE SEQUENCE [LARGE SCALE GENOMIC DNA]</scope>
    <source>
        <strain evidence="5 6">CH88_3T</strain>
    </source>
</reference>
<dbReference type="InterPro" id="IPR001173">
    <property type="entry name" value="Glyco_trans_2-like"/>
</dbReference>
<protein>
    <submittedName>
        <fullName evidence="5">Glycosyltransferase family 2 protein</fullName>
    </submittedName>
</protein>